<evidence type="ECO:0000313" key="4">
    <source>
        <dbReference type="Proteomes" id="UP001465668"/>
    </source>
</evidence>
<feature type="chain" id="PRO_5047247189" evidence="2">
    <location>
        <begin position="22"/>
        <end position="180"/>
    </location>
</feature>
<dbReference type="Proteomes" id="UP001465668">
    <property type="component" value="Unassembled WGS sequence"/>
</dbReference>
<feature type="signal peptide" evidence="2">
    <location>
        <begin position="1"/>
        <end position="21"/>
    </location>
</feature>
<keyword evidence="2" id="KW-0732">Signal</keyword>
<organism evidence="3 4">
    <name type="scientific">Seiridium cardinale</name>
    <dbReference type="NCBI Taxonomy" id="138064"/>
    <lineage>
        <taxon>Eukaryota</taxon>
        <taxon>Fungi</taxon>
        <taxon>Dikarya</taxon>
        <taxon>Ascomycota</taxon>
        <taxon>Pezizomycotina</taxon>
        <taxon>Sordariomycetes</taxon>
        <taxon>Xylariomycetidae</taxon>
        <taxon>Amphisphaeriales</taxon>
        <taxon>Sporocadaceae</taxon>
        <taxon>Seiridium</taxon>
    </lineage>
</organism>
<dbReference type="EMBL" id="JARVKM010000115">
    <property type="protein sequence ID" value="KAK9769652.1"/>
    <property type="molecule type" value="Genomic_DNA"/>
</dbReference>
<feature type="region of interest" description="Disordered" evidence="1">
    <location>
        <begin position="155"/>
        <end position="180"/>
    </location>
</feature>
<sequence>MRFNISMLFAALAATTQIATAAPAPAPEPAPEPQWNGKGAEAGQVSQSPPTAPHANTTQLQVGQYTLGAGTFCCTTAQAAVTASQSEAWVAAWRSAAAALGDAAVVVAGAYAKVGQFVAQCSATVCTMVSGSTPGLPTRSIDGPPRVEKDLVARSAQPEMEFGEDAPLLSRYADSEPETE</sequence>
<evidence type="ECO:0000313" key="3">
    <source>
        <dbReference type="EMBL" id="KAK9769652.1"/>
    </source>
</evidence>
<evidence type="ECO:0000256" key="1">
    <source>
        <dbReference type="SAM" id="MobiDB-lite"/>
    </source>
</evidence>
<proteinExistence type="predicted"/>
<protein>
    <submittedName>
        <fullName evidence="3">Uncharacterized protein</fullName>
    </submittedName>
</protein>
<feature type="compositionally biased region" description="Polar residues" evidence="1">
    <location>
        <begin position="44"/>
        <end position="56"/>
    </location>
</feature>
<accession>A0ABR2X7A6</accession>
<feature type="region of interest" description="Disordered" evidence="1">
    <location>
        <begin position="22"/>
        <end position="56"/>
    </location>
</feature>
<name>A0ABR2X7A6_9PEZI</name>
<gene>
    <name evidence="3" type="ORF">SCAR479_13651</name>
</gene>
<reference evidence="3 4" key="1">
    <citation type="submission" date="2024-02" db="EMBL/GenBank/DDBJ databases">
        <title>First draft genome assembly of two strains of Seiridium cardinale.</title>
        <authorList>
            <person name="Emiliani G."/>
            <person name="Scali E."/>
        </authorList>
    </citation>
    <scope>NUCLEOTIDE SEQUENCE [LARGE SCALE GENOMIC DNA]</scope>
    <source>
        <strain evidence="3 4">BM-138-000479</strain>
    </source>
</reference>
<keyword evidence="4" id="KW-1185">Reference proteome</keyword>
<comment type="caution">
    <text evidence="3">The sequence shown here is derived from an EMBL/GenBank/DDBJ whole genome shotgun (WGS) entry which is preliminary data.</text>
</comment>
<evidence type="ECO:0000256" key="2">
    <source>
        <dbReference type="SAM" id="SignalP"/>
    </source>
</evidence>